<evidence type="ECO:0000256" key="1">
    <source>
        <dbReference type="SAM" id="Phobius"/>
    </source>
</evidence>
<organism evidence="2">
    <name type="scientific">[Clostridium] nexile</name>
    <dbReference type="NCBI Taxonomy" id="29361"/>
    <lineage>
        <taxon>Bacteria</taxon>
        <taxon>Bacillati</taxon>
        <taxon>Bacillota</taxon>
        <taxon>Clostridia</taxon>
        <taxon>Lachnospirales</taxon>
        <taxon>Lachnospiraceae</taxon>
        <taxon>Tyzzerella</taxon>
    </lineage>
</organism>
<protein>
    <submittedName>
        <fullName evidence="2">Uncharacterized protein</fullName>
    </submittedName>
</protein>
<evidence type="ECO:0000313" key="2">
    <source>
        <dbReference type="EMBL" id="VYS90205.1"/>
    </source>
</evidence>
<name>A0A6N2SEP5_9FIRM</name>
<reference evidence="2" key="1">
    <citation type="submission" date="2019-11" db="EMBL/GenBank/DDBJ databases">
        <authorList>
            <person name="Feng L."/>
        </authorList>
    </citation>
    <scope>NUCLEOTIDE SEQUENCE</scope>
    <source>
        <strain evidence="2">CnexileLFYP112</strain>
    </source>
</reference>
<gene>
    <name evidence="2" type="ORF">CNLFYP112_01229</name>
</gene>
<dbReference type="Pfam" id="PF20040">
    <property type="entry name" value="DUF6442"/>
    <property type="match status" value="1"/>
</dbReference>
<proteinExistence type="predicted"/>
<keyword evidence="1" id="KW-0472">Membrane</keyword>
<keyword evidence="1" id="KW-0812">Transmembrane</keyword>
<dbReference type="EMBL" id="CACRTG010000003">
    <property type="protein sequence ID" value="VYS90205.1"/>
    <property type="molecule type" value="Genomic_DNA"/>
</dbReference>
<keyword evidence="1" id="KW-1133">Transmembrane helix</keyword>
<feature type="transmembrane region" description="Helical" evidence="1">
    <location>
        <begin position="53"/>
        <end position="70"/>
    </location>
</feature>
<accession>A0A6N2SEP5</accession>
<feature type="transmembrane region" description="Helical" evidence="1">
    <location>
        <begin position="82"/>
        <end position="101"/>
    </location>
</feature>
<dbReference type="InterPro" id="IPR045620">
    <property type="entry name" value="DUF6442"/>
</dbReference>
<feature type="transmembrane region" description="Helical" evidence="1">
    <location>
        <begin position="29"/>
        <end position="47"/>
    </location>
</feature>
<sequence>MNRDEILKMAQKENPKNDERELFIQTKGYSYGMIASSVMFVFLALVKTFRGEAIYDILAMYEVSMIALYIYKYKMEKKKIDLFCAICWGIATVINLYLFIWRR</sequence>
<dbReference type="AlphaFoldDB" id="A0A6N2SEP5"/>